<feature type="region of interest" description="Disordered" evidence="2">
    <location>
        <begin position="425"/>
        <end position="444"/>
    </location>
</feature>
<name>A0A1H3L2H6_9EURY</name>
<dbReference type="RefSeq" id="WP_092733421.1">
    <property type="nucleotide sequence ID" value="NZ_FNPC01000006.1"/>
</dbReference>
<feature type="region of interest" description="Disordered" evidence="2">
    <location>
        <begin position="308"/>
        <end position="355"/>
    </location>
</feature>
<dbReference type="AlphaFoldDB" id="A0A1H3L2H6"/>
<dbReference type="OrthoDB" id="168391at2157"/>
<dbReference type="SUPFAM" id="SSF51905">
    <property type="entry name" value="FAD/NAD(P)-binding domain"/>
    <property type="match status" value="1"/>
</dbReference>
<feature type="region of interest" description="Disordered" evidence="2">
    <location>
        <begin position="217"/>
        <end position="248"/>
    </location>
</feature>
<keyword evidence="1" id="KW-0560">Oxidoreductase</keyword>
<proteinExistence type="predicted"/>
<dbReference type="Gene3D" id="3.30.9.10">
    <property type="entry name" value="D-Amino Acid Oxidase, subunit A, domain 2"/>
    <property type="match status" value="1"/>
</dbReference>
<sequence>MTGTDETTFAVVGGGIVGASVAYHLSERTDEPVTVYERGDPGGETTRKSTAMIGVSGPEPLHELRTYGIRLYNDLLADPTAAPRYQSAGRLRVTTDPDVAAGFAQLADAAAGRADRDAPESTPIEGIDAATLEHGTAAFVPGEEIRGRLLVPPVNAEELEGALYRPEYGHISGDRDRLGAGELARELLERAKRNGVTVESRTEVTEIRTAAGRVVGIETRPTGRADPDANPDPGVNADSDPGANSSAEPNATVVEARNVICAAGPWNPELAATAGVEVPVEHVRSPVFALDLDRPLPYTLPMIKSHESSVGIHPKRRDRILVTYTPRRDGDGEPAEKRRDPSAVPNTPRESERRTALRWAERLVPRLADATLADEWVGVGTKTPDGAPIVGRTAVEGLSLAVTGAGIQLAPAVGDVLARRLVDGETTPHNDALAPSRFADGPDR</sequence>
<dbReference type="Gene3D" id="3.50.50.60">
    <property type="entry name" value="FAD/NAD(P)-binding domain"/>
    <property type="match status" value="1"/>
</dbReference>
<dbReference type="PANTHER" id="PTHR13847">
    <property type="entry name" value="SARCOSINE DEHYDROGENASE-RELATED"/>
    <property type="match status" value="1"/>
</dbReference>
<keyword evidence="5" id="KW-1185">Reference proteome</keyword>
<protein>
    <submittedName>
        <fullName evidence="4">Sarcosine oxidase subunit beta</fullName>
    </submittedName>
</protein>
<dbReference type="GO" id="GO:0005737">
    <property type="term" value="C:cytoplasm"/>
    <property type="evidence" value="ECO:0007669"/>
    <property type="project" value="TreeGrafter"/>
</dbReference>
<reference evidence="5" key="1">
    <citation type="submission" date="2016-10" db="EMBL/GenBank/DDBJ databases">
        <authorList>
            <person name="Varghese N."/>
            <person name="Submissions S."/>
        </authorList>
    </citation>
    <scope>NUCLEOTIDE SEQUENCE [LARGE SCALE GENOMIC DNA]</scope>
    <source>
        <strain evidence="5">DC30,IBRC 10041,KCTC 4046</strain>
    </source>
</reference>
<dbReference type="Pfam" id="PF01266">
    <property type="entry name" value="DAO"/>
    <property type="match status" value="1"/>
</dbReference>
<evidence type="ECO:0000313" key="5">
    <source>
        <dbReference type="Proteomes" id="UP000199079"/>
    </source>
</evidence>
<evidence type="ECO:0000259" key="3">
    <source>
        <dbReference type="Pfam" id="PF01266"/>
    </source>
</evidence>
<dbReference type="EMBL" id="FNPC01000006">
    <property type="protein sequence ID" value="SDY58085.1"/>
    <property type="molecule type" value="Genomic_DNA"/>
</dbReference>
<dbReference type="GO" id="GO:0016491">
    <property type="term" value="F:oxidoreductase activity"/>
    <property type="evidence" value="ECO:0007669"/>
    <property type="project" value="UniProtKB-KW"/>
</dbReference>
<dbReference type="InterPro" id="IPR006076">
    <property type="entry name" value="FAD-dep_OxRdtase"/>
</dbReference>
<dbReference type="PANTHER" id="PTHR13847:SF289">
    <property type="entry name" value="GLYCINE OXIDASE"/>
    <property type="match status" value="1"/>
</dbReference>
<dbReference type="Proteomes" id="UP000199079">
    <property type="component" value="Unassembled WGS sequence"/>
</dbReference>
<gene>
    <name evidence="4" type="ORF">SAMN05216564_106245</name>
</gene>
<accession>A0A1H3L2H6</accession>
<evidence type="ECO:0000313" key="4">
    <source>
        <dbReference type="EMBL" id="SDY58085.1"/>
    </source>
</evidence>
<feature type="compositionally biased region" description="Basic and acidic residues" evidence="2">
    <location>
        <begin position="326"/>
        <end position="341"/>
    </location>
</feature>
<evidence type="ECO:0000256" key="2">
    <source>
        <dbReference type="SAM" id="MobiDB-lite"/>
    </source>
</evidence>
<feature type="domain" description="FAD dependent oxidoreductase" evidence="3">
    <location>
        <begin position="10"/>
        <end position="420"/>
    </location>
</feature>
<organism evidence="4 5">
    <name type="scientific">Halopenitus persicus</name>
    <dbReference type="NCBI Taxonomy" id="1048396"/>
    <lineage>
        <taxon>Archaea</taxon>
        <taxon>Methanobacteriati</taxon>
        <taxon>Methanobacteriota</taxon>
        <taxon>Stenosarchaea group</taxon>
        <taxon>Halobacteria</taxon>
        <taxon>Halobacteriales</taxon>
        <taxon>Haloferacaceae</taxon>
        <taxon>Halopenitus</taxon>
    </lineage>
</organism>
<dbReference type="InterPro" id="IPR036188">
    <property type="entry name" value="FAD/NAD-bd_sf"/>
</dbReference>
<evidence type="ECO:0000256" key="1">
    <source>
        <dbReference type="ARBA" id="ARBA00023002"/>
    </source>
</evidence>